<reference evidence="4" key="1">
    <citation type="journal article" date="2019" name="Nat. Commun.">
        <title>Expansion of phycobilisome linker gene families in mesophilic red algae.</title>
        <authorList>
            <person name="Lee J."/>
            <person name="Kim D."/>
            <person name="Bhattacharya D."/>
            <person name="Yoon H.S."/>
        </authorList>
    </citation>
    <scope>NUCLEOTIDE SEQUENCE [LARGE SCALE GENOMIC DNA]</scope>
    <source>
        <strain evidence="4">CCMP 1328</strain>
    </source>
</reference>
<evidence type="ECO:0000313" key="3">
    <source>
        <dbReference type="EMBL" id="KAA8496448.1"/>
    </source>
</evidence>
<evidence type="ECO:0000256" key="1">
    <source>
        <dbReference type="SAM" id="Coils"/>
    </source>
</evidence>
<keyword evidence="4" id="KW-1185">Reference proteome</keyword>
<feature type="compositionally biased region" description="Polar residues" evidence="2">
    <location>
        <begin position="377"/>
        <end position="390"/>
    </location>
</feature>
<dbReference type="Proteomes" id="UP000324585">
    <property type="component" value="Unassembled WGS sequence"/>
</dbReference>
<feature type="region of interest" description="Disordered" evidence="2">
    <location>
        <begin position="296"/>
        <end position="345"/>
    </location>
</feature>
<comment type="caution">
    <text evidence="3">The sequence shown here is derived from an EMBL/GenBank/DDBJ whole genome shotgun (WGS) entry which is preliminary data.</text>
</comment>
<dbReference type="AlphaFoldDB" id="A0A5J4YZD5"/>
<gene>
    <name evidence="3" type="ORF">FVE85_0177</name>
</gene>
<name>A0A5J4YZD5_PORPP</name>
<dbReference type="EMBL" id="VRMN01000002">
    <property type="protein sequence ID" value="KAA8496448.1"/>
    <property type="molecule type" value="Genomic_DNA"/>
</dbReference>
<sequence length="800" mass="87562">MRRGGLGGCDLTAQDVCNAERAFGMLAAAVKGKGTGHKTPAVATAHQRDEELVQELHTDLKFISGKSFLVSVVKPMHYLMATPINSKTSWELRQALENQIRGLMAYRVRIGVVKSDSESGLTAIVDEMTGKQILLNTKAATEAVPAVERANRTIKDVSRAAIHSLPYSLPTSLLPALVKYAVQRCNYVHSSTGWRDGETPWTRMTGRKPDVGRELGLGFGDYVLVSKAKTDNTMTARANGCLALYPAGIEEGSWVFLDLTSMAEIRRQNWKRAVIPQQVIDMMNQSPNLSIVVENPEEAEAEASAKEVHVSGESIPSSTHGRSREECTEPTGAGGSAASFSYRGPTRSVGASGVVGWTEELGPLIKQDDGQAKGTLGPTNQSSTMNSGVQNPGVEMDVPEHVVESSGVDEEAQRAEAENPLDERMESDPRISDEEHAPETRFSPPRDDDTLIQAADNPEAPELIDEGRRAADENMQRCARRIEELLALEETLMRNMRELHSETQSTERIDVGRVETEPKGHQTVGQRMTRGKVVSADEVRAGPTAQIVPGEDNAEAELERTRGSKRRLNDCETESLAEDSDTPLMVEVKRRQMMMARLLKGIVLSTSVERAVKVFGQGALAAVQAELLQMTSSHMLVFESVNRDLTREECQGILPTHLFVSEKRHPETSEVIKLKARLVAGGNFQNRELHPDTSSPTVRVESLLTLAALAASQKRFVATVDFPGAYLNASMLADSPDILVRLGVTNAVPFFLSLFFFRLRARPDRLVRAGASPFYTLTSARDSKAPREMTMQIIGISARV</sequence>
<evidence type="ECO:0000313" key="4">
    <source>
        <dbReference type="Proteomes" id="UP000324585"/>
    </source>
</evidence>
<organism evidence="3 4">
    <name type="scientific">Porphyridium purpureum</name>
    <name type="common">Red alga</name>
    <name type="synonym">Porphyridium cruentum</name>
    <dbReference type="NCBI Taxonomy" id="35688"/>
    <lineage>
        <taxon>Eukaryota</taxon>
        <taxon>Rhodophyta</taxon>
        <taxon>Bangiophyceae</taxon>
        <taxon>Porphyridiales</taxon>
        <taxon>Porphyridiaceae</taxon>
        <taxon>Porphyridium</taxon>
    </lineage>
</organism>
<feature type="coiled-coil region" evidence="1">
    <location>
        <begin position="468"/>
        <end position="502"/>
    </location>
</feature>
<evidence type="ECO:0008006" key="5">
    <source>
        <dbReference type="Google" id="ProtNLM"/>
    </source>
</evidence>
<feature type="compositionally biased region" description="Basic and acidic residues" evidence="2">
    <location>
        <begin position="411"/>
        <end position="449"/>
    </location>
</feature>
<protein>
    <recommendedName>
        <fullName evidence="5">Copia protein</fullName>
    </recommendedName>
</protein>
<accession>A0A5J4YZD5</accession>
<proteinExistence type="predicted"/>
<keyword evidence="1" id="KW-0175">Coiled coil</keyword>
<feature type="region of interest" description="Disordered" evidence="2">
    <location>
        <begin position="365"/>
        <end position="468"/>
    </location>
</feature>
<evidence type="ECO:0000256" key="2">
    <source>
        <dbReference type="SAM" id="MobiDB-lite"/>
    </source>
</evidence>